<feature type="transmembrane region" description="Helical" evidence="9">
    <location>
        <begin position="100"/>
        <end position="118"/>
    </location>
</feature>
<dbReference type="PANTHER" id="PTHR43337:SF1">
    <property type="entry name" value="XANTHINE_URACIL PERMEASE C887.17-RELATED"/>
    <property type="match status" value="1"/>
</dbReference>
<name>A0A1L8TH38_9ENTE</name>
<dbReference type="Proteomes" id="UP000182077">
    <property type="component" value="Unassembled WGS sequence"/>
</dbReference>
<dbReference type="InterPro" id="IPR045018">
    <property type="entry name" value="Azg-like"/>
</dbReference>
<dbReference type="PANTHER" id="PTHR43337">
    <property type="entry name" value="XANTHINE/URACIL PERMEASE C887.17-RELATED"/>
    <property type="match status" value="1"/>
</dbReference>
<comment type="subcellular location">
    <subcellularLocation>
        <location evidence="1 8">Cell membrane</location>
        <topology evidence="1 8">Multi-pass membrane protein</topology>
    </subcellularLocation>
</comment>
<evidence type="ECO:0000256" key="9">
    <source>
        <dbReference type="SAM" id="Phobius"/>
    </source>
</evidence>
<feature type="transmembrane region" description="Helical" evidence="9">
    <location>
        <begin position="12"/>
        <end position="33"/>
    </location>
</feature>
<protein>
    <submittedName>
        <fullName evidence="10">Xanthine/uracil/vitamin C permease</fullName>
    </submittedName>
</protein>
<evidence type="ECO:0000256" key="8">
    <source>
        <dbReference type="PIRNR" id="PIRNR005353"/>
    </source>
</evidence>
<feature type="transmembrane region" description="Helical" evidence="9">
    <location>
        <begin position="191"/>
        <end position="208"/>
    </location>
</feature>
<dbReference type="InterPro" id="IPR026033">
    <property type="entry name" value="Azg-like_bact_archaea"/>
</dbReference>
<keyword evidence="6 8" id="KW-1133">Transmembrane helix</keyword>
<evidence type="ECO:0000313" key="11">
    <source>
        <dbReference type="Proteomes" id="UP000182077"/>
    </source>
</evidence>
<feature type="transmembrane region" description="Helical" evidence="9">
    <location>
        <begin position="277"/>
        <end position="298"/>
    </location>
</feature>
<evidence type="ECO:0000256" key="4">
    <source>
        <dbReference type="ARBA" id="ARBA00022475"/>
    </source>
</evidence>
<dbReference type="PIRSF" id="PIRSF005353">
    <property type="entry name" value="PbuG"/>
    <property type="match status" value="1"/>
</dbReference>
<dbReference type="GO" id="GO:0005886">
    <property type="term" value="C:plasma membrane"/>
    <property type="evidence" value="ECO:0007669"/>
    <property type="project" value="UniProtKB-SubCell"/>
</dbReference>
<evidence type="ECO:0000256" key="7">
    <source>
        <dbReference type="ARBA" id="ARBA00023136"/>
    </source>
</evidence>
<comment type="caution">
    <text evidence="10">The sequence shown here is derived from an EMBL/GenBank/DDBJ whole genome shotgun (WGS) entry which is preliminary data.</text>
</comment>
<keyword evidence="4 8" id="KW-1003">Cell membrane</keyword>
<proteinExistence type="inferred from homology"/>
<feature type="transmembrane region" description="Helical" evidence="9">
    <location>
        <begin position="422"/>
        <end position="448"/>
    </location>
</feature>
<reference evidence="10 11" key="1">
    <citation type="submission" date="2014-12" db="EMBL/GenBank/DDBJ databases">
        <title>Draft genome sequences of 29 type strains of Enterococci.</title>
        <authorList>
            <person name="Zhong Z."/>
            <person name="Sun Z."/>
            <person name="Liu W."/>
            <person name="Zhang W."/>
            <person name="Zhang H."/>
        </authorList>
    </citation>
    <scope>NUCLEOTIDE SEQUENCE [LARGE SCALE GENOMIC DNA]</scope>
    <source>
        <strain evidence="10 11">DSM 17122</strain>
    </source>
</reference>
<feature type="transmembrane region" description="Helical" evidence="9">
    <location>
        <begin position="215"/>
        <end position="237"/>
    </location>
</feature>
<evidence type="ECO:0000256" key="2">
    <source>
        <dbReference type="ARBA" id="ARBA00005697"/>
    </source>
</evidence>
<evidence type="ECO:0000256" key="1">
    <source>
        <dbReference type="ARBA" id="ARBA00004651"/>
    </source>
</evidence>
<keyword evidence="3 8" id="KW-0813">Transport</keyword>
<feature type="transmembrane region" description="Helical" evidence="9">
    <location>
        <begin position="460"/>
        <end position="478"/>
    </location>
</feature>
<dbReference type="AlphaFoldDB" id="A0A1L8TH38"/>
<sequence length="479" mass="50295">MEKFFKLKEQGTTVSTEVMAGITTFFAMSYILFVNPTILSASGMPFQAVFLATIIASVIGTLVMGLFANVPYAQAPGMGLNAFFTYTVVFGLGYSWQEALAMVFICGIINILITVTKIRKLIIHAIPESMQHAIGGGIGIFVAYVGIKNAGLLSFSADSSAITSSVVEGGKATSVSINSGIVPALANFNNAPILLAIIGLVLTTILVVKNVRGAILIGILVTTVLGIPMGVVQLGAIDWHANSLGSSINELGTTFGAAFGAQGMGSLFSDSSKLPQVLMTILAFSLSDTFDTIGTFIGTGRRTGIFSKEDEKALDNDSRGFKTKMDKALFADAIATSIGAIFGTSNTTTYVESAAGIGAGGRTGLTSVVVALLFALSSFFSPLISIVPAQATAPALILVGVMMLASFADINWLDLEEAVPTFFASIFMGLCYSISYGIAAGFIFYTIVKVIKGKTKEISPILWIVDLLFILNFIILAIL</sequence>
<comment type="similarity">
    <text evidence="2 8">Belongs to the nucleobase:cation symporter-2 (NCS2) (TC 2.A.40) family. Azg-like subfamily.</text>
</comment>
<organism evidence="10 11">
    <name type="scientific">Enterococcus hermanniensis</name>
    <dbReference type="NCBI Taxonomy" id="249189"/>
    <lineage>
        <taxon>Bacteria</taxon>
        <taxon>Bacillati</taxon>
        <taxon>Bacillota</taxon>
        <taxon>Bacilli</taxon>
        <taxon>Lactobacillales</taxon>
        <taxon>Enterococcaceae</taxon>
        <taxon>Enterococcus</taxon>
    </lineage>
</organism>
<feature type="transmembrane region" description="Helical" evidence="9">
    <location>
        <begin position="328"/>
        <end position="345"/>
    </location>
</feature>
<dbReference type="STRING" id="249189.RV04_GL000627"/>
<evidence type="ECO:0000256" key="3">
    <source>
        <dbReference type="ARBA" id="ARBA00022448"/>
    </source>
</evidence>
<feature type="transmembrane region" description="Helical" evidence="9">
    <location>
        <begin position="365"/>
        <end position="384"/>
    </location>
</feature>
<keyword evidence="11" id="KW-1185">Reference proteome</keyword>
<dbReference type="InterPro" id="IPR006043">
    <property type="entry name" value="NCS2"/>
</dbReference>
<feature type="transmembrane region" description="Helical" evidence="9">
    <location>
        <begin position="391"/>
        <end position="410"/>
    </location>
</feature>
<accession>A0A1L8TH38</accession>
<feature type="transmembrane region" description="Helical" evidence="9">
    <location>
        <begin position="45"/>
        <end position="68"/>
    </location>
</feature>
<dbReference type="EMBL" id="JXKQ01000013">
    <property type="protein sequence ID" value="OJG43631.1"/>
    <property type="molecule type" value="Genomic_DNA"/>
</dbReference>
<dbReference type="RefSeq" id="WP_071858585.1">
    <property type="nucleotide sequence ID" value="NZ_JBHSHK010000020.1"/>
</dbReference>
<keyword evidence="5 8" id="KW-0812">Transmembrane</keyword>
<evidence type="ECO:0000256" key="6">
    <source>
        <dbReference type="ARBA" id="ARBA00022989"/>
    </source>
</evidence>
<keyword evidence="7 8" id="KW-0472">Membrane</keyword>
<dbReference type="GO" id="GO:0005345">
    <property type="term" value="F:purine nucleobase transmembrane transporter activity"/>
    <property type="evidence" value="ECO:0007669"/>
    <property type="project" value="TreeGrafter"/>
</dbReference>
<evidence type="ECO:0000313" key="10">
    <source>
        <dbReference type="EMBL" id="OJG43631.1"/>
    </source>
</evidence>
<feature type="transmembrane region" description="Helical" evidence="9">
    <location>
        <begin position="130"/>
        <end position="147"/>
    </location>
</feature>
<dbReference type="OrthoDB" id="9808458at2"/>
<gene>
    <name evidence="10" type="ORF">RV04_GL000627</name>
</gene>
<evidence type="ECO:0000256" key="5">
    <source>
        <dbReference type="ARBA" id="ARBA00022692"/>
    </source>
</evidence>
<dbReference type="Pfam" id="PF00860">
    <property type="entry name" value="Xan_ur_permease"/>
    <property type="match status" value="1"/>
</dbReference>